<evidence type="ECO:0000256" key="3">
    <source>
        <dbReference type="SAM" id="Phobius"/>
    </source>
</evidence>
<feature type="compositionally biased region" description="Basic and acidic residues" evidence="2">
    <location>
        <begin position="2338"/>
        <end position="2367"/>
    </location>
</feature>
<keyword evidence="1" id="KW-0175">Coiled coil</keyword>
<feature type="region of interest" description="Disordered" evidence="2">
    <location>
        <begin position="3015"/>
        <end position="3068"/>
    </location>
</feature>
<feature type="region of interest" description="Disordered" evidence="2">
    <location>
        <begin position="2911"/>
        <end position="2930"/>
    </location>
</feature>
<keyword evidence="3" id="KW-0472">Membrane</keyword>
<feature type="coiled-coil region" evidence="1">
    <location>
        <begin position="940"/>
        <end position="967"/>
    </location>
</feature>
<dbReference type="KEGG" id="emc:129336074"/>
<feature type="region of interest" description="Disordered" evidence="2">
    <location>
        <begin position="13"/>
        <end position="52"/>
    </location>
</feature>
<feature type="region of interest" description="Disordered" evidence="2">
    <location>
        <begin position="976"/>
        <end position="1027"/>
    </location>
</feature>
<dbReference type="PANTHER" id="PTHR18887">
    <property type="entry name" value="GOLGI-ASSOCIATED PROTEIN GCP360-RELATED"/>
    <property type="match status" value="1"/>
</dbReference>
<feature type="region of interest" description="Disordered" evidence="2">
    <location>
        <begin position="583"/>
        <end position="664"/>
    </location>
</feature>
<gene>
    <name evidence="5" type="primary">GOLGB1</name>
</gene>
<evidence type="ECO:0000313" key="5">
    <source>
        <dbReference type="RefSeq" id="XP_054845023.1"/>
    </source>
</evidence>
<accession>A0AA97JTG7</accession>
<keyword evidence="3" id="KW-1133">Transmembrane helix</keyword>
<feature type="region of interest" description="Disordered" evidence="2">
    <location>
        <begin position="917"/>
        <end position="938"/>
    </location>
</feature>
<feature type="coiled-coil region" evidence="1">
    <location>
        <begin position="1054"/>
        <end position="1081"/>
    </location>
</feature>
<organism evidence="4 5">
    <name type="scientific">Eublepharis macularius</name>
    <name type="common">Leopard gecko</name>
    <name type="synonym">Cyrtodactylus macularius</name>
    <dbReference type="NCBI Taxonomy" id="481883"/>
    <lineage>
        <taxon>Eukaryota</taxon>
        <taxon>Metazoa</taxon>
        <taxon>Chordata</taxon>
        <taxon>Craniata</taxon>
        <taxon>Vertebrata</taxon>
        <taxon>Euteleostomi</taxon>
        <taxon>Lepidosauria</taxon>
        <taxon>Squamata</taxon>
        <taxon>Bifurcata</taxon>
        <taxon>Gekkota</taxon>
        <taxon>Eublepharidae</taxon>
        <taxon>Eublepharinae</taxon>
        <taxon>Eublepharis</taxon>
    </lineage>
</organism>
<feature type="coiled-coil region" evidence="1">
    <location>
        <begin position="1117"/>
        <end position="1187"/>
    </location>
</feature>
<feature type="coiled-coil region" evidence="1">
    <location>
        <begin position="689"/>
        <end position="810"/>
    </location>
</feature>
<name>A0AA97JTG7_EUBMA</name>
<feature type="region of interest" description="Disordered" evidence="2">
    <location>
        <begin position="2335"/>
        <end position="2367"/>
    </location>
</feature>
<dbReference type="InterPro" id="IPR026202">
    <property type="entry name" value="GOLGB1"/>
</dbReference>
<reference evidence="5" key="1">
    <citation type="submission" date="2025-08" db="UniProtKB">
        <authorList>
            <consortium name="RefSeq"/>
        </authorList>
    </citation>
    <scope>IDENTIFICATION</scope>
    <source>
        <tissue evidence="5">Blood</tissue>
    </source>
</reference>
<dbReference type="GO" id="GO:0005793">
    <property type="term" value="C:endoplasmic reticulum-Golgi intermediate compartment"/>
    <property type="evidence" value="ECO:0007669"/>
    <property type="project" value="TreeGrafter"/>
</dbReference>
<protein>
    <submittedName>
        <fullName evidence="5">Golgin subfamily B member 1 isoform X1</fullName>
    </submittedName>
</protein>
<dbReference type="CTD" id="2804"/>
<sequence length="3180" mass="354887">MLSRLSGLANTVLQELSGEGEDAGDGAVPAQGPELQPSQQNGEEPPEDVLERLAHMERLVVQLKDLVREKDAQLQQKDASLQEERQAADAKLAKLKLQAKAKLASLNKRIEELAEQRAAVPTEEPPPPCKSDQETCKKQEEEVEALRRKLQEQEAVTGKLQEQLGEATGSLKEARSQLSSLQGAIQEKDSLLEEQARQHRAELHQLAAQSTLEAEMQQNLRLLQRKLEEQEAALLGRTQVVELLQQELNSLEEQKQVLLEKFQTSEAELESLRRTSASERQQSQSFVEKLELELAERKQACHLLQEEVQQLSQELAQARAAEEAHGRESRDAEKRRLEELGEQSQQIAQLQGAEQDLHSRYDALLAENSRLWQDVKPPLECSANQVSSPQGELPEGCPEQGCSQAPPETLAAHTLELVSAPDKDEISLLRKESQLESEQLKTVVKKLEAENESLRAKLASLENRLEFAASAQESSQVGCADAGREVPPLLVSGVSSTFGDGSSGPGDSLDAIGSIRAESLDSPDVPTVLTQPSSGGSVEEPPVNASGHPDVLQSLSAKKRKELSVLLLELQEAQEEMTFLKGQLQDSGSPALEEDAQPRGKPPASGVEEGERGEAGLVQSDSSSSSLVTVEIQEEAPPLLGMPSEQGDMRAEGSGPPPAPAWDSVLQPQELGKAPLGTAELHSSWQEVEECHEEALGQKAAEVERLQQQLEDSRVTLCTLTAERDQLLSQLKELCSLAELKEQVRQLEGDLADSEKQRLSDYESGISQLGLLKEQIQSLKNEAKSKEVKIEALQRDLDEAQHRLAEQDLLARSLGSQLQREEEAGRALAGRLQESTAEVEQLSQSIVSKGMEVGRLEKLIAERSAQVERLQQDGVEREQQLAEVSVSMSDRMVQLNEEKFVLGKELKGLREQLSQFQQGKETRDLGVGTDGEPGQWAEGVSSASEELEALRKENEHVRKKLQAALVSRKELLSKIHKMESGGQPGELGAKAPEMKESAGAGEPSEVSTDASVEESPDSQGPAASLSQLLPAKEAELQIISREKGSAVAGLQAVVEELQQGLQEKDLLISALRAEAEDHKKQALEVSAALAHVKSCATAPGQEEQERIALEEGKTCALEQEKAQLQRKLQEMLASRKNTLKKAQEKDRHHREQLRQQKEEYGLLQEQFEEQSREKERVHKQLQLLQAQMEALESPSFPTPDAGALPEGAPRLPASVQEAGWEVPGGSEMGNFLASSSCPAAGDLAVEQLETELGKLQGEKGEMEAQLHRLRGELRSKSEEAGQLQEQSGQLLAEMEAVKMASHQAEANVMSLRAELEESRAELGRLESLRVRQLSREEEKERANKEEIRALKLQLVDKTELLHNLEAQLQERAEAAKALQGQLEVQAKEQTQRLQAEQAEMQQKSATEESSRAQLQRKLQAALISRKEVLRENKLLQEELATTKTALERESGRLSEAENQASELEKEKQALLEKLEAVTEERGKLIAEVDKALVENQSLSGSCESLKLALEGVTQEKARLGQDVDALRCSQAEALSEWQRKHQELQKEYETLLQSYENVSNEAERIQRVVEGVRQEKQELFLKLKSAEAEKREGEARLQGAEQEMEGMREKMRKFAKSKQQKILELEEENERLRAEAPPLDGGPGGAGELSAQLGEELERSKESCQALSRQVEALVAEKDSLSQEIWGLRQKLQGKVEEAGRSDVPGDAAAEKEAATSPLVAPSEAGEGLVDPNKASEAPELAAVSLKTEEEEEEGKAGGPSSDDINGYLQQVAQLTEQVAQLEEMRRVEAEKLGRALVDVEALAEERKCLEEQLAAKAQELGSLQDKALGLEQAHQRAEEQLAGMTKLKAALEAEKDDLEERLMNQLAELNGSIGNYQQDVADLRSQTRQLLAEVEALQGALSRLEEEKRHLLREKAEAEAEKKEHVEKLRSAWKGGGGRTQVKELQELLREKQQEVRQLQRDCIKSQEKVSSLERTIKALEFVQSESHKELEATKRSLAKADDGAKKAQAELGSCRVLLDDTQSEAARVLVESLKAKEELQASKEQLRAQLRLQEEELERRLEQEKGQHAKELRNVEERLEARQREQARLEGVVRGLQESLGQKDQEARQLQGSLNHALAQLAAFSRSMSSLQDDRDRVIDKSRQWERKFSEAIEKKEQELRAREKACAALEEQAKQAAAQMEALRSHVVSLENSKSAEETRSQKELQRLQEEIGLLKEANKTLTLQLEEVRQLFGDSQNQLQKQESELRSLREQLADLQGSYAQCKEAREEMESAVKRQEADLRECRLCQEQLEADLRASKELTDKLHGEIGSQEQRVVSLLAAREEAVAAAVSESQRRHEEERREMESRLGQGEAERAALEGERRKALERADRLLEKLKGAREESRKHQAQLGSFTQAMSSLQDDRDRLLGDYQQLEQRHLSGLLEKDQLIQEAAAENNTLKEELRGLHGRMDDLHAENAKLDAELMRYREDLNQLISIKDSQQKQLLGAQLERLQALEKEKAGLEGLLRESEHALAGLRRDKQHLEQERKALLASLSQVRGEVAALQEGGPLLELQAQLQARVDEAQELSSQLSLAQRQVAELEEELALVREDTARQMQEAETQMKKELKSLHHDAGLMRNETETAEERVAELAKDLLETEQNLLALTEENQDLKAQIQSFGKAMSSLQDSWDQSNEELRVLEEKYSADVEERQSLVQSLQEEKAELQVEQRALAQERSRLASELAALRHSVEENGLLARLEKLSQQLQARDAELRHLTSELERASGQVKSFARAMASLQDERDRLLSELDKARRVGEVLLQSTPDTSTNLTEAQSLKRALSSLQNDRERLLAELKSLQQQHLQAGVDTAEFAQLKAQWQEQKREAERQQRLQEQLKQELRQLREEKAAWGLETKDQPLSRVQTAVRESRPSVPLVEEQHQRQVPPEAALQLEASGPEAEKKHLQAQLGSSLKELHQKELRIQQLNSKLSQVFEEKNALSLQLRGSSRSLRESQQRYGDVLARCEALEKQLPPPLGKDVGSLPTDAAPGAPQERNEHPRESHTPELQELQRRLTEARRQESSAKQGLLQLEELLQGERGRRRAAEEACSAARDHIRRLESSQWEQSLETSVDMPPTSEHALLVGSAEGSFSKARQSTAPRRLLRSLFCSRTRLPLLATAYLLTVHVLLLLCFTGLL</sequence>
<feature type="coiled-coil region" evidence="1">
    <location>
        <begin position="2155"/>
        <end position="2284"/>
    </location>
</feature>
<feature type="region of interest" description="Disordered" evidence="2">
    <location>
        <begin position="1693"/>
        <end position="1766"/>
    </location>
</feature>
<keyword evidence="4" id="KW-1185">Reference proteome</keyword>
<feature type="region of interest" description="Disordered" evidence="2">
    <location>
        <begin position="1625"/>
        <end position="1661"/>
    </location>
</feature>
<evidence type="ECO:0000256" key="1">
    <source>
        <dbReference type="SAM" id="Coils"/>
    </source>
</evidence>
<dbReference type="GeneID" id="129336074"/>
<feature type="compositionally biased region" description="Basic and acidic residues" evidence="2">
    <location>
        <begin position="3037"/>
        <end position="3065"/>
    </location>
</feature>
<evidence type="ECO:0000256" key="2">
    <source>
        <dbReference type="SAM" id="MobiDB-lite"/>
    </source>
</evidence>
<feature type="coiled-coil region" evidence="1">
    <location>
        <begin position="56"/>
        <end position="328"/>
    </location>
</feature>
<feature type="coiled-coil region" evidence="1">
    <location>
        <begin position="2959"/>
        <end position="3014"/>
    </location>
</feature>
<dbReference type="PANTHER" id="PTHR18887:SF2">
    <property type="entry name" value="GOLGIN SUBFAMILY B MEMBER 1"/>
    <property type="match status" value="1"/>
</dbReference>
<feature type="coiled-coil region" evidence="1">
    <location>
        <begin position="556"/>
        <end position="583"/>
    </location>
</feature>
<feature type="region of interest" description="Disordered" evidence="2">
    <location>
        <begin position="382"/>
        <end position="405"/>
    </location>
</feature>
<feature type="coiled-coil region" evidence="1">
    <location>
        <begin position="430"/>
        <end position="471"/>
    </location>
</feature>
<dbReference type="Proteomes" id="UP001190640">
    <property type="component" value="Chromosome 9"/>
</dbReference>
<feature type="coiled-coil region" evidence="1">
    <location>
        <begin position="1245"/>
        <end position="1487"/>
    </location>
</feature>
<proteinExistence type="predicted"/>
<dbReference type="GO" id="GO:0016020">
    <property type="term" value="C:membrane"/>
    <property type="evidence" value="ECO:0007669"/>
    <property type="project" value="TreeGrafter"/>
</dbReference>
<evidence type="ECO:0000313" key="4">
    <source>
        <dbReference type="Proteomes" id="UP001190640"/>
    </source>
</evidence>
<keyword evidence="3" id="KW-0812">Transmembrane</keyword>
<dbReference type="RefSeq" id="XP_054845023.1">
    <property type="nucleotide sequence ID" value="XM_054989048.1"/>
</dbReference>
<feature type="region of interest" description="Disordered" evidence="2">
    <location>
        <begin position="517"/>
        <end position="555"/>
    </location>
</feature>
<dbReference type="GO" id="GO:0005801">
    <property type="term" value="C:cis-Golgi network"/>
    <property type="evidence" value="ECO:0007669"/>
    <property type="project" value="TreeGrafter"/>
</dbReference>
<feature type="transmembrane region" description="Helical" evidence="3">
    <location>
        <begin position="3157"/>
        <end position="3179"/>
    </location>
</feature>